<dbReference type="Gene3D" id="1.10.10.10">
    <property type="entry name" value="Winged helix-like DNA-binding domain superfamily/Winged helix DNA-binding domain"/>
    <property type="match status" value="1"/>
</dbReference>
<dbReference type="InterPro" id="IPR005471">
    <property type="entry name" value="Tscrpt_reg_IclR_N"/>
</dbReference>
<dbReference type="PANTHER" id="PTHR30136:SF35">
    <property type="entry name" value="HTH-TYPE TRANSCRIPTIONAL REGULATOR RV1719"/>
    <property type="match status" value="1"/>
</dbReference>
<evidence type="ECO:0000256" key="3">
    <source>
        <dbReference type="ARBA" id="ARBA00023163"/>
    </source>
</evidence>
<dbReference type="CDD" id="cd00090">
    <property type="entry name" value="HTH_ARSR"/>
    <property type="match status" value="1"/>
</dbReference>
<dbReference type="InterPro" id="IPR050707">
    <property type="entry name" value="HTH_MetabolicPath_Reg"/>
</dbReference>
<dbReference type="GO" id="GO:0045892">
    <property type="term" value="P:negative regulation of DNA-templated transcription"/>
    <property type="evidence" value="ECO:0007669"/>
    <property type="project" value="TreeGrafter"/>
</dbReference>
<dbReference type="Pfam" id="PF01614">
    <property type="entry name" value="IclR_C"/>
    <property type="match status" value="1"/>
</dbReference>
<feature type="domain" description="HTH iclR-type" evidence="4">
    <location>
        <begin position="2"/>
        <end position="64"/>
    </location>
</feature>
<dbReference type="SUPFAM" id="SSF46785">
    <property type="entry name" value="Winged helix' DNA-binding domain"/>
    <property type="match status" value="1"/>
</dbReference>
<sequence length="249" mass="27072">MSESVRRVVGLLDTLARADEDLTVRELAAQVDVSKSAAQRMLAALVETGLAVQDRSSRRYGLGPLTLVLGTAYQRRIDLRAIASGPMTTLRDLTGETVGLSVRVGDELLHIDQVESRSELRRTFEIGKALPLWAGAPSRVLLSDLPDEEVERIIRAHRPSQVVPVAPPPAEDFIASVRSCRENGWASAFEETIPGVNTMAAPVRRQDASIAATISITGPTSRLEQERVEELVPDLLRVTAEVSRLLGHG</sequence>
<reference evidence="6 7" key="1">
    <citation type="submission" date="2019-01" db="EMBL/GenBank/DDBJ databases">
        <title>Nocardioides guangzhouensis sp. nov., an actinobacterium isolated from soil.</title>
        <authorList>
            <person name="Fu Y."/>
            <person name="Cai Y."/>
            <person name="Lin Z."/>
            <person name="Chen P."/>
        </authorList>
    </citation>
    <scope>NUCLEOTIDE SEQUENCE [LARGE SCALE GENOMIC DNA]</scope>
    <source>
        <strain evidence="6 7">NBRC 105384</strain>
    </source>
</reference>
<dbReference type="OrthoDB" id="4068713at2"/>
<evidence type="ECO:0000259" key="5">
    <source>
        <dbReference type="PROSITE" id="PS51078"/>
    </source>
</evidence>
<evidence type="ECO:0000259" key="4">
    <source>
        <dbReference type="PROSITE" id="PS51077"/>
    </source>
</evidence>
<dbReference type="InterPro" id="IPR036388">
    <property type="entry name" value="WH-like_DNA-bd_sf"/>
</dbReference>
<evidence type="ECO:0000313" key="6">
    <source>
        <dbReference type="EMBL" id="RYU12423.1"/>
    </source>
</evidence>
<keyword evidence="2" id="KW-0238">DNA-binding</keyword>
<evidence type="ECO:0000313" key="7">
    <source>
        <dbReference type="Proteomes" id="UP000291189"/>
    </source>
</evidence>
<dbReference type="Proteomes" id="UP000291189">
    <property type="component" value="Unassembled WGS sequence"/>
</dbReference>
<dbReference type="InterPro" id="IPR029016">
    <property type="entry name" value="GAF-like_dom_sf"/>
</dbReference>
<protein>
    <submittedName>
        <fullName evidence="6">IclR family transcriptional regulator</fullName>
    </submittedName>
</protein>
<keyword evidence="7" id="KW-1185">Reference proteome</keyword>
<feature type="domain" description="IclR-ED" evidence="5">
    <location>
        <begin position="65"/>
        <end position="248"/>
    </location>
</feature>
<dbReference type="GO" id="GO:0003677">
    <property type="term" value="F:DNA binding"/>
    <property type="evidence" value="ECO:0007669"/>
    <property type="project" value="UniProtKB-KW"/>
</dbReference>
<dbReference type="InterPro" id="IPR014757">
    <property type="entry name" value="Tscrpt_reg_IclR_C"/>
</dbReference>
<dbReference type="RefSeq" id="WP_129987255.1">
    <property type="nucleotide sequence ID" value="NZ_SDPU01000021.1"/>
</dbReference>
<dbReference type="PANTHER" id="PTHR30136">
    <property type="entry name" value="HELIX-TURN-HELIX TRANSCRIPTIONAL REGULATOR, ICLR FAMILY"/>
    <property type="match status" value="1"/>
</dbReference>
<gene>
    <name evidence="6" type="ORF">ETU37_10520</name>
</gene>
<dbReference type="EMBL" id="SDPU01000021">
    <property type="protein sequence ID" value="RYU12423.1"/>
    <property type="molecule type" value="Genomic_DNA"/>
</dbReference>
<dbReference type="Pfam" id="PF09339">
    <property type="entry name" value="HTH_IclR"/>
    <property type="match status" value="1"/>
</dbReference>
<keyword evidence="3" id="KW-0804">Transcription</keyword>
<accession>A0A4Q5J229</accession>
<comment type="caution">
    <text evidence="6">The sequence shown here is derived from an EMBL/GenBank/DDBJ whole genome shotgun (WGS) entry which is preliminary data.</text>
</comment>
<proteinExistence type="predicted"/>
<evidence type="ECO:0000256" key="1">
    <source>
        <dbReference type="ARBA" id="ARBA00023015"/>
    </source>
</evidence>
<dbReference type="GO" id="GO:0003700">
    <property type="term" value="F:DNA-binding transcription factor activity"/>
    <property type="evidence" value="ECO:0007669"/>
    <property type="project" value="TreeGrafter"/>
</dbReference>
<name>A0A4Q5J229_9ACTN</name>
<organism evidence="6 7">
    <name type="scientific">Nocardioides iriomotensis</name>
    <dbReference type="NCBI Taxonomy" id="715784"/>
    <lineage>
        <taxon>Bacteria</taxon>
        <taxon>Bacillati</taxon>
        <taxon>Actinomycetota</taxon>
        <taxon>Actinomycetes</taxon>
        <taxon>Propionibacteriales</taxon>
        <taxon>Nocardioidaceae</taxon>
        <taxon>Nocardioides</taxon>
    </lineage>
</organism>
<dbReference type="PROSITE" id="PS51078">
    <property type="entry name" value="ICLR_ED"/>
    <property type="match status" value="1"/>
</dbReference>
<evidence type="ECO:0000256" key="2">
    <source>
        <dbReference type="ARBA" id="ARBA00023125"/>
    </source>
</evidence>
<dbReference type="SMART" id="SM00346">
    <property type="entry name" value="HTH_ICLR"/>
    <property type="match status" value="1"/>
</dbReference>
<dbReference type="Gene3D" id="3.30.450.40">
    <property type="match status" value="1"/>
</dbReference>
<dbReference type="InterPro" id="IPR011991">
    <property type="entry name" value="ArsR-like_HTH"/>
</dbReference>
<dbReference type="SUPFAM" id="SSF55781">
    <property type="entry name" value="GAF domain-like"/>
    <property type="match status" value="1"/>
</dbReference>
<dbReference type="InterPro" id="IPR036390">
    <property type="entry name" value="WH_DNA-bd_sf"/>
</dbReference>
<dbReference type="AlphaFoldDB" id="A0A4Q5J229"/>
<dbReference type="PROSITE" id="PS51077">
    <property type="entry name" value="HTH_ICLR"/>
    <property type="match status" value="1"/>
</dbReference>
<keyword evidence="1" id="KW-0805">Transcription regulation</keyword>